<accession>A0AB33J8H2</accession>
<dbReference type="AlphaFoldDB" id="A0AB33J8H2"/>
<feature type="signal peptide" evidence="1">
    <location>
        <begin position="1"/>
        <end position="22"/>
    </location>
</feature>
<name>A0AB33J8H2_9BACT</name>
<sequence>MNMRTLMALWSLMFLCGTTVLAQNTEKDKSVFNHLAATVGVGTEGVGIGVATTCTDYLEFGFDVNIVPAIKIKADLSVSSITAGSDGSTNLDLREVSVDGSFARTTCNFKANCYPFGRRSSFFVAAGFSFGGATLLSLGGHSDEIKGLLAKNPSMKGQLVGEIDKYNVPFDVNGDLVGDVRVNAFRPYFGLGFGRLVPKRRVGCRFELGCQLMGKAKIYQDGQLVKTDESDDVNDDISKIVEKITIYPVLKFSIATRIL</sequence>
<gene>
    <name evidence="2" type="ORF">GTC17259_16630</name>
</gene>
<evidence type="ECO:0000313" key="2">
    <source>
        <dbReference type="EMBL" id="BFO76613.1"/>
    </source>
</evidence>
<evidence type="ECO:0008006" key="3">
    <source>
        <dbReference type="Google" id="ProtNLM"/>
    </source>
</evidence>
<feature type="chain" id="PRO_5044326461" description="Outer membrane protein beta-barrel domain-containing protein" evidence="1">
    <location>
        <begin position="23"/>
        <end position="259"/>
    </location>
</feature>
<dbReference type="EMBL" id="AP035787">
    <property type="protein sequence ID" value="BFO76613.1"/>
    <property type="molecule type" value="Genomic_DNA"/>
</dbReference>
<proteinExistence type="predicted"/>
<dbReference type="Gene3D" id="2.40.160.170">
    <property type="match status" value="1"/>
</dbReference>
<evidence type="ECO:0000256" key="1">
    <source>
        <dbReference type="SAM" id="SignalP"/>
    </source>
</evidence>
<organism evidence="2">
    <name type="scientific">Prevotella sp. GTC17259</name>
    <dbReference type="NCBI Taxonomy" id="3236795"/>
    <lineage>
        <taxon>Bacteria</taxon>
        <taxon>Pseudomonadati</taxon>
        <taxon>Bacteroidota</taxon>
        <taxon>Bacteroidia</taxon>
        <taxon>Bacteroidales</taxon>
        <taxon>Prevotellaceae</taxon>
        <taxon>Prevotella</taxon>
    </lineage>
</organism>
<keyword evidence="1" id="KW-0732">Signal</keyword>
<protein>
    <recommendedName>
        <fullName evidence="3">Outer membrane protein beta-barrel domain-containing protein</fullName>
    </recommendedName>
</protein>
<reference evidence="2" key="1">
    <citation type="submission" date="2024-07" db="EMBL/GenBank/DDBJ databases">
        <title>Complete genome sequence of Prevotella sp. YM-2024 GTC17259.</title>
        <authorList>
            <person name="Hayashi M."/>
            <person name="Muto Y."/>
            <person name="Tanaka K."/>
            <person name="Niwa H."/>
        </authorList>
    </citation>
    <scope>NUCLEOTIDE SEQUENCE</scope>
    <source>
        <strain evidence="2">GTC17259</strain>
    </source>
</reference>